<reference evidence="1" key="2">
    <citation type="journal article" date="2015" name="Data Brief">
        <title>Shoot transcriptome of the giant reed, Arundo donax.</title>
        <authorList>
            <person name="Barrero R.A."/>
            <person name="Guerrero F.D."/>
            <person name="Moolhuijzen P."/>
            <person name="Goolsby J.A."/>
            <person name="Tidwell J."/>
            <person name="Bellgard S.E."/>
            <person name="Bellgard M.I."/>
        </authorList>
    </citation>
    <scope>NUCLEOTIDE SEQUENCE</scope>
    <source>
        <tissue evidence="1">Shoot tissue taken approximately 20 cm above the soil surface</tissue>
    </source>
</reference>
<protein>
    <submittedName>
        <fullName evidence="1">Uncharacterized protein</fullName>
    </submittedName>
</protein>
<dbReference type="AlphaFoldDB" id="A0A0A9G952"/>
<dbReference type="EMBL" id="GBRH01177912">
    <property type="protein sequence ID" value="JAE19984.1"/>
    <property type="molecule type" value="Transcribed_RNA"/>
</dbReference>
<evidence type="ECO:0000313" key="1">
    <source>
        <dbReference type="EMBL" id="JAE19984.1"/>
    </source>
</evidence>
<reference evidence="1" key="1">
    <citation type="submission" date="2014-09" db="EMBL/GenBank/DDBJ databases">
        <authorList>
            <person name="Magalhaes I.L.F."/>
            <person name="Oliveira U."/>
            <person name="Santos F.R."/>
            <person name="Vidigal T.H.D.A."/>
            <person name="Brescovit A.D."/>
            <person name="Santos A.J."/>
        </authorList>
    </citation>
    <scope>NUCLEOTIDE SEQUENCE</scope>
    <source>
        <tissue evidence="1">Shoot tissue taken approximately 20 cm above the soil surface</tissue>
    </source>
</reference>
<name>A0A0A9G952_ARUDO</name>
<organism evidence="1">
    <name type="scientific">Arundo donax</name>
    <name type="common">Giant reed</name>
    <name type="synonym">Donax arundinaceus</name>
    <dbReference type="NCBI Taxonomy" id="35708"/>
    <lineage>
        <taxon>Eukaryota</taxon>
        <taxon>Viridiplantae</taxon>
        <taxon>Streptophyta</taxon>
        <taxon>Embryophyta</taxon>
        <taxon>Tracheophyta</taxon>
        <taxon>Spermatophyta</taxon>
        <taxon>Magnoliopsida</taxon>
        <taxon>Liliopsida</taxon>
        <taxon>Poales</taxon>
        <taxon>Poaceae</taxon>
        <taxon>PACMAD clade</taxon>
        <taxon>Arundinoideae</taxon>
        <taxon>Arundineae</taxon>
        <taxon>Arundo</taxon>
    </lineage>
</organism>
<proteinExistence type="predicted"/>
<accession>A0A0A9G952</accession>
<sequence>MPLTILSRWKSHNISYIKQLQKVQQCCSTGAAATLLHCRNIILYIDLLTLARPRSCILTCLDCSLTHNSVDLSQDLRKCILDIGGLKRGGLHEIK</sequence>